<comment type="cofactor">
    <cofactor evidence="3">
        <name>FAD</name>
        <dbReference type="ChEBI" id="CHEBI:57692"/>
    </cofactor>
    <text evidence="3">Binds 1 FAD per subunit.</text>
</comment>
<feature type="domain" description="Cryptochrome/DNA photolyase FAD-binding" evidence="4">
    <location>
        <begin position="68"/>
        <end position="189"/>
    </location>
</feature>
<dbReference type="PANTHER" id="PTHR11455">
    <property type="entry name" value="CRYPTOCHROME"/>
    <property type="match status" value="1"/>
</dbReference>
<organism evidence="5 6">
    <name type="scientific">Aquirufa nivalisilvae</name>
    <dbReference type="NCBI Taxonomy" id="2516557"/>
    <lineage>
        <taxon>Bacteria</taxon>
        <taxon>Pseudomonadati</taxon>
        <taxon>Bacteroidota</taxon>
        <taxon>Cytophagia</taxon>
        <taxon>Cytophagales</taxon>
        <taxon>Flectobacillaceae</taxon>
        <taxon>Aquirufa</taxon>
    </lineage>
</organism>
<dbReference type="GO" id="GO:0003677">
    <property type="term" value="F:DNA binding"/>
    <property type="evidence" value="ECO:0007669"/>
    <property type="project" value="TreeGrafter"/>
</dbReference>
<reference evidence="6" key="1">
    <citation type="submission" date="2018-05" db="EMBL/GenBank/DDBJ databases">
        <title>Pseudarcicella sp. HME7025 Genome sequencing and assembly.</title>
        <authorList>
            <person name="Kim H."/>
            <person name="Kang H."/>
            <person name="Joh K."/>
        </authorList>
    </citation>
    <scope>NUCLEOTIDE SEQUENCE [LARGE SCALE GENOMIC DNA]</scope>
    <source>
        <strain evidence="6">HME7025</strain>
    </source>
</reference>
<dbReference type="InterPro" id="IPR005101">
    <property type="entry name" value="Cryptochr/Photolyase_FAD-bd"/>
</dbReference>
<dbReference type="SUPFAM" id="SSF48173">
    <property type="entry name" value="Cryptochrome/photolyase FAD-binding domain"/>
    <property type="match status" value="1"/>
</dbReference>
<dbReference type="Gene3D" id="1.10.579.10">
    <property type="entry name" value="DNA Cyclobutane Dipyrimidine Photolyase, subunit A, domain 3"/>
    <property type="match status" value="1"/>
</dbReference>
<keyword evidence="2 3" id="KW-0274">FAD</keyword>
<dbReference type="GO" id="GO:0043153">
    <property type="term" value="P:entrainment of circadian clock by photoperiod"/>
    <property type="evidence" value="ECO:0007669"/>
    <property type="project" value="TreeGrafter"/>
</dbReference>
<evidence type="ECO:0000256" key="2">
    <source>
        <dbReference type="ARBA" id="ARBA00022827"/>
    </source>
</evidence>
<keyword evidence="6" id="KW-1185">Reference proteome</keyword>
<dbReference type="Pfam" id="PF03441">
    <property type="entry name" value="FAD_binding_7"/>
    <property type="match status" value="1"/>
</dbReference>
<sequence length="361" mass="42020">MIDFPRSLAAVHHRIDTFDPIHYARTRNFIDGGVSYLSPYLSRGFITITEIYRRLKIRGFSFSELEKFIQELAWREYYTKTWFRLGDGIFQDIRHPQEGVLHHGIPAALVQAQTGIQAVDSELAYFAQSGYLHNHIRMYIASLTCNVAHYHWSAPATWMYYHLLDGDLASNALSWQWCAATFSNKPYYANQENVNHFTRSEQRNTVIDCSYEDLPQLPVPDILKNGVDFKPQMPHIPFQIPHINTALPTFVYTHYTLNPNFHTGEEGNRILVMEPSHFRRFPMSPNSIQFIMDLAAQIPNLQVYYGEYADLGIEGIFRDHPINAHFRGQREAYPFLAPDLMGDFPSFFSYWNPLKKLLEKE</sequence>
<gene>
    <name evidence="5" type="primary">phrB</name>
    <name evidence="5" type="ORF">HME7025_00821</name>
</gene>
<dbReference type="KEGG" id="psez:HME7025_00821"/>
<dbReference type="RefSeq" id="WP_109322426.1">
    <property type="nucleotide sequence ID" value="NZ_CP029346.1"/>
</dbReference>
<proteinExistence type="predicted"/>
<dbReference type="AlphaFoldDB" id="A0A2S2DTQ8"/>
<dbReference type="EMBL" id="CP029346">
    <property type="protein sequence ID" value="AWL08692.1"/>
    <property type="molecule type" value="Genomic_DNA"/>
</dbReference>
<evidence type="ECO:0000256" key="3">
    <source>
        <dbReference type="PIRSR" id="PIRSR602081-1"/>
    </source>
</evidence>
<dbReference type="GO" id="GO:0071949">
    <property type="term" value="F:FAD binding"/>
    <property type="evidence" value="ECO:0007669"/>
    <property type="project" value="TreeGrafter"/>
</dbReference>
<protein>
    <submittedName>
        <fullName evidence="5">Deoxyribodipyrimidine photo-lyase</fullName>
        <ecNumber evidence="5">4.1.99.3</ecNumber>
    </submittedName>
</protein>
<feature type="binding site" evidence="3">
    <location>
        <position position="23"/>
    </location>
    <ligand>
        <name>FAD</name>
        <dbReference type="ChEBI" id="CHEBI:57692"/>
    </ligand>
</feature>
<accession>A0A2S2DTQ8</accession>
<keyword evidence="1 3" id="KW-0285">Flavoprotein</keyword>
<evidence type="ECO:0000313" key="5">
    <source>
        <dbReference type="EMBL" id="AWL08692.1"/>
    </source>
</evidence>
<feature type="binding site" evidence="3">
    <location>
        <begin position="71"/>
        <end position="78"/>
    </location>
    <ligand>
        <name>FAD</name>
        <dbReference type="ChEBI" id="CHEBI:57692"/>
    </ligand>
</feature>
<feature type="binding site" evidence="3">
    <location>
        <position position="68"/>
    </location>
    <ligand>
        <name>FAD</name>
        <dbReference type="ChEBI" id="CHEBI:57692"/>
    </ligand>
</feature>
<dbReference type="PANTHER" id="PTHR11455:SF18">
    <property type="entry name" value="SI:CH1073-390K14.1"/>
    <property type="match status" value="1"/>
</dbReference>
<dbReference type="OrthoDB" id="9772484at2"/>
<dbReference type="InterPro" id="IPR002081">
    <property type="entry name" value="Cryptochrome/DNA_photolyase_1"/>
</dbReference>
<feature type="binding site" evidence="3">
    <location>
        <begin position="165"/>
        <end position="167"/>
    </location>
    <ligand>
        <name>FAD</name>
        <dbReference type="ChEBI" id="CHEBI:57692"/>
    </ligand>
</feature>
<dbReference type="GO" id="GO:0003904">
    <property type="term" value="F:deoxyribodipyrimidine photo-lyase activity"/>
    <property type="evidence" value="ECO:0007669"/>
    <property type="project" value="UniProtKB-EC"/>
</dbReference>
<dbReference type="EC" id="4.1.99.3" evidence="5"/>
<keyword evidence="5" id="KW-0456">Lyase</keyword>
<evidence type="ECO:0000259" key="4">
    <source>
        <dbReference type="Pfam" id="PF03441"/>
    </source>
</evidence>
<dbReference type="GO" id="GO:0005737">
    <property type="term" value="C:cytoplasm"/>
    <property type="evidence" value="ECO:0007669"/>
    <property type="project" value="TreeGrafter"/>
</dbReference>
<dbReference type="InterPro" id="IPR036134">
    <property type="entry name" value="Crypto/Photolyase_FAD-like_sf"/>
</dbReference>
<evidence type="ECO:0000313" key="6">
    <source>
        <dbReference type="Proteomes" id="UP000245468"/>
    </source>
</evidence>
<dbReference type="GO" id="GO:0032922">
    <property type="term" value="P:circadian regulation of gene expression"/>
    <property type="evidence" value="ECO:0007669"/>
    <property type="project" value="TreeGrafter"/>
</dbReference>
<name>A0A2S2DTQ8_9BACT</name>
<dbReference type="Proteomes" id="UP000245468">
    <property type="component" value="Chromosome"/>
</dbReference>
<evidence type="ECO:0000256" key="1">
    <source>
        <dbReference type="ARBA" id="ARBA00022630"/>
    </source>
</evidence>
<dbReference type="Gene3D" id="1.25.40.80">
    <property type="match status" value="1"/>
</dbReference>